<evidence type="ECO:0000256" key="2">
    <source>
        <dbReference type="ARBA" id="ARBA00012438"/>
    </source>
</evidence>
<dbReference type="PRINTS" id="PR00344">
    <property type="entry name" value="BCTRLSENSOR"/>
</dbReference>
<dbReference type="PROSITE" id="PS50109">
    <property type="entry name" value="HIS_KIN"/>
    <property type="match status" value="1"/>
</dbReference>
<dbReference type="Gene3D" id="3.40.50.2300">
    <property type="match status" value="1"/>
</dbReference>
<dbReference type="OrthoDB" id="8127at2157"/>
<dbReference type="GO" id="GO:0000155">
    <property type="term" value="F:phosphorelay sensor kinase activity"/>
    <property type="evidence" value="ECO:0007669"/>
    <property type="project" value="InterPro"/>
</dbReference>
<evidence type="ECO:0000313" key="10">
    <source>
        <dbReference type="Proteomes" id="UP000245657"/>
    </source>
</evidence>
<proteinExistence type="predicted"/>
<dbReference type="InterPro" id="IPR003661">
    <property type="entry name" value="HisK_dim/P_dom"/>
</dbReference>
<dbReference type="InterPro" id="IPR003594">
    <property type="entry name" value="HATPase_dom"/>
</dbReference>
<dbReference type="SMART" id="SM00388">
    <property type="entry name" value="HisKA"/>
    <property type="match status" value="1"/>
</dbReference>
<dbReference type="SMART" id="SM00387">
    <property type="entry name" value="HATPase_c"/>
    <property type="match status" value="1"/>
</dbReference>
<keyword evidence="3 6" id="KW-0597">Phosphoprotein</keyword>
<dbReference type="PANTHER" id="PTHR43547:SF2">
    <property type="entry name" value="HYBRID SIGNAL TRANSDUCTION HISTIDINE KINASE C"/>
    <property type="match status" value="1"/>
</dbReference>
<evidence type="ECO:0000256" key="6">
    <source>
        <dbReference type="PROSITE-ProRule" id="PRU00169"/>
    </source>
</evidence>
<dbReference type="PANTHER" id="PTHR43547">
    <property type="entry name" value="TWO-COMPONENT HISTIDINE KINASE"/>
    <property type="match status" value="1"/>
</dbReference>
<comment type="catalytic activity">
    <reaction evidence="1">
        <text>ATP + protein L-histidine = ADP + protein N-phospho-L-histidine.</text>
        <dbReference type="EC" id="2.7.13.3"/>
    </reaction>
</comment>
<dbReference type="InterPro" id="IPR036097">
    <property type="entry name" value="HisK_dim/P_sf"/>
</dbReference>
<dbReference type="Pfam" id="PF02518">
    <property type="entry name" value="HATPase_c"/>
    <property type="match status" value="1"/>
</dbReference>
<dbReference type="SUPFAM" id="SSF47384">
    <property type="entry name" value="Homodimeric domain of signal transducing histidine kinase"/>
    <property type="match status" value="1"/>
</dbReference>
<comment type="caution">
    <text evidence="9">The sequence shown here is derived from an EMBL/GenBank/DDBJ whole genome shotgun (WGS) entry which is preliminary data.</text>
</comment>
<keyword evidence="5" id="KW-0418">Kinase</keyword>
<sequence length="434" mass="48348">MKNTRRYILIAEDSRTQADMLCYLLNQAGYETTVVESGTAALDAIRQRKPDLLLTDIVMPGMDGYELCTIIRSDPAIACVPVILVTQLYDPEDVIRGISCGANNFIIKPYDSTSLIAGIDAVLQPRETPEEKNGILRLQYKGNLYSVKSDRNDILNILLSIYGTAVSKNVELEQATDRLNVLTESLEELVVDRTVALQRTTETVEHLLMQKNELITKIGHDLKTPLTPLVALLPHVQKHEQDSELKEILDVLVNDVNVLKGLVEQILKLSHLNQESFSMETADISITRVINEVIDGYTFSIKQFNLLVHNHIPPGCIAHISPFHITTIFDNLISNAIKYNIRGGTITCRVFDESDFWAVIITDTGIGLTQDEASRVFEEFYKADPSRHDHSSHGLGLSIVQRIVMFYGGSITVSSPGKGMGTTFQVRIPKTVIT</sequence>
<gene>
    <name evidence="9" type="ORF">DK846_02575</name>
</gene>
<name>A0A2V2NEN7_9EURY</name>
<evidence type="ECO:0000259" key="7">
    <source>
        <dbReference type="PROSITE" id="PS50109"/>
    </source>
</evidence>
<dbReference type="EC" id="2.7.13.3" evidence="2"/>
<evidence type="ECO:0000256" key="4">
    <source>
        <dbReference type="ARBA" id="ARBA00022679"/>
    </source>
</evidence>
<dbReference type="Proteomes" id="UP000245657">
    <property type="component" value="Unassembled WGS sequence"/>
</dbReference>
<dbReference type="SUPFAM" id="SSF52172">
    <property type="entry name" value="CheY-like"/>
    <property type="match status" value="1"/>
</dbReference>
<dbReference type="EMBL" id="QGMY01000002">
    <property type="protein sequence ID" value="PWR74061.1"/>
    <property type="molecule type" value="Genomic_DNA"/>
</dbReference>
<organism evidence="9 10">
    <name type="scientific">Methanospirillum lacunae</name>
    <dbReference type="NCBI Taxonomy" id="668570"/>
    <lineage>
        <taxon>Archaea</taxon>
        <taxon>Methanobacteriati</taxon>
        <taxon>Methanobacteriota</taxon>
        <taxon>Stenosarchaea group</taxon>
        <taxon>Methanomicrobia</taxon>
        <taxon>Methanomicrobiales</taxon>
        <taxon>Methanospirillaceae</taxon>
        <taxon>Methanospirillum</taxon>
    </lineage>
</organism>
<dbReference type="PROSITE" id="PS50110">
    <property type="entry name" value="RESPONSE_REGULATORY"/>
    <property type="match status" value="1"/>
</dbReference>
<feature type="modified residue" description="4-aspartylphosphate" evidence="6">
    <location>
        <position position="56"/>
    </location>
</feature>
<dbReference type="InterPro" id="IPR004358">
    <property type="entry name" value="Sig_transdc_His_kin-like_C"/>
</dbReference>
<dbReference type="Gene3D" id="1.10.287.130">
    <property type="match status" value="1"/>
</dbReference>
<dbReference type="RefSeq" id="WP_109967340.1">
    <property type="nucleotide sequence ID" value="NZ_CP176093.1"/>
</dbReference>
<dbReference type="CDD" id="cd00082">
    <property type="entry name" value="HisKA"/>
    <property type="match status" value="1"/>
</dbReference>
<evidence type="ECO:0000256" key="5">
    <source>
        <dbReference type="ARBA" id="ARBA00022777"/>
    </source>
</evidence>
<feature type="domain" description="Histidine kinase" evidence="7">
    <location>
        <begin position="217"/>
        <end position="432"/>
    </location>
</feature>
<accession>A0A2V2NEN7</accession>
<dbReference type="Gene3D" id="3.30.565.10">
    <property type="entry name" value="Histidine kinase-like ATPase, C-terminal domain"/>
    <property type="match status" value="1"/>
</dbReference>
<dbReference type="SMART" id="SM00448">
    <property type="entry name" value="REC"/>
    <property type="match status" value="1"/>
</dbReference>
<dbReference type="Pfam" id="PF00072">
    <property type="entry name" value="Response_reg"/>
    <property type="match status" value="1"/>
</dbReference>
<evidence type="ECO:0000256" key="1">
    <source>
        <dbReference type="ARBA" id="ARBA00000085"/>
    </source>
</evidence>
<dbReference type="InterPro" id="IPR011006">
    <property type="entry name" value="CheY-like_superfamily"/>
</dbReference>
<dbReference type="InterPro" id="IPR036890">
    <property type="entry name" value="HATPase_C_sf"/>
</dbReference>
<protein>
    <recommendedName>
        <fullName evidence="2">histidine kinase</fullName>
        <ecNumber evidence="2">2.7.13.3</ecNumber>
    </recommendedName>
</protein>
<evidence type="ECO:0000313" key="9">
    <source>
        <dbReference type="EMBL" id="PWR74061.1"/>
    </source>
</evidence>
<dbReference type="Pfam" id="PF00512">
    <property type="entry name" value="HisKA"/>
    <property type="match status" value="1"/>
</dbReference>
<evidence type="ECO:0000256" key="3">
    <source>
        <dbReference type="ARBA" id="ARBA00022553"/>
    </source>
</evidence>
<reference evidence="9 10" key="1">
    <citation type="submission" date="2018-05" db="EMBL/GenBank/DDBJ databases">
        <title>Draft genome of Methanospirillum lacunae Ki8-1.</title>
        <authorList>
            <person name="Dueholm M.S."/>
            <person name="Nielsen P.H."/>
            <person name="Bakmann L.F."/>
            <person name="Otzen D.E."/>
        </authorList>
    </citation>
    <scope>NUCLEOTIDE SEQUENCE [LARGE SCALE GENOMIC DNA]</scope>
    <source>
        <strain evidence="9 10">Ki8-1</strain>
    </source>
</reference>
<feature type="domain" description="Response regulatory" evidence="8">
    <location>
        <begin position="7"/>
        <end position="123"/>
    </location>
</feature>
<evidence type="ECO:0000259" key="8">
    <source>
        <dbReference type="PROSITE" id="PS50110"/>
    </source>
</evidence>
<dbReference type="InterPro" id="IPR001789">
    <property type="entry name" value="Sig_transdc_resp-reg_receiver"/>
</dbReference>
<dbReference type="GeneID" id="97549419"/>
<dbReference type="FunFam" id="3.30.565.10:FF:000006">
    <property type="entry name" value="Sensor histidine kinase WalK"/>
    <property type="match status" value="1"/>
</dbReference>
<dbReference type="SUPFAM" id="SSF55874">
    <property type="entry name" value="ATPase domain of HSP90 chaperone/DNA topoisomerase II/histidine kinase"/>
    <property type="match status" value="1"/>
</dbReference>
<dbReference type="CDD" id="cd00075">
    <property type="entry name" value="HATPase"/>
    <property type="match status" value="1"/>
</dbReference>
<keyword evidence="10" id="KW-1185">Reference proteome</keyword>
<keyword evidence="4" id="KW-0808">Transferase</keyword>
<dbReference type="AlphaFoldDB" id="A0A2V2NEN7"/>
<dbReference type="InterPro" id="IPR005467">
    <property type="entry name" value="His_kinase_dom"/>
</dbReference>